<gene>
    <name evidence="1" type="ORF">CBG49_02975</name>
</gene>
<evidence type="ECO:0000313" key="2">
    <source>
        <dbReference type="Proteomes" id="UP000197007"/>
    </source>
</evidence>
<dbReference type="KEGG" id="capn:CBG49_02975"/>
<reference evidence="2" key="1">
    <citation type="submission" date="2017-06" db="EMBL/GenBank/DDBJ databases">
        <title>Complete genome sequence of Capnocytophaga sp. KCOM 1579 (=ChDC OS43) isolated from a human refractory periapical abscess lesion.</title>
        <authorList>
            <person name="Kook J.-K."/>
            <person name="Park S.-N."/>
            <person name="Lim Y.K."/>
            <person name="Roh H."/>
        </authorList>
    </citation>
    <scope>NUCLEOTIDE SEQUENCE [LARGE SCALE GENOMIC DNA]</scope>
    <source>
        <strain evidence="2">ChDC OS43</strain>
    </source>
</reference>
<evidence type="ECO:0008006" key="3">
    <source>
        <dbReference type="Google" id="ProtNLM"/>
    </source>
</evidence>
<accession>A0A1Z4BLH9</accession>
<dbReference type="EMBL" id="CP022022">
    <property type="protein sequence ID" value="ASF42129.1"/>
    <property type="molecule type" value="Genomic_DNA"/>
</dbReference>
<organism evidence="1 2">
    <name type="scientific">Capnocytophaga endodontalis</name>
    <dbReference type="NCBI Taxonomy" id="2708117"/>
    <lineage>
        <taxon>Bacteria</taxon>
        <taxon>Pseudomonadati</taxon>
        <taxon>Bacteroidota</taxon>
        <taxon>Flavobacteriia</taxon>
        <taxon>Flavobacteriales</taxon>
        <taxon>Flavobacteriaceae</taxon>
        <taxon>Capnocytophaga</taxon>
    </lineage>
</organism>
<dbReference type="Proteomes" id="UP000197007">
    <property type="component" value="Chromosome"/>
</dbReference>
<dbReference type="PROSITE" id="PS51257">
    <property type="entry name" value="PROKAR_LIPOPROTEIN"/>
    <property type="match status" value="1"/>
</dbReference>
<proteinExistence type="predicted"/>
<dbReference type="SUPFAM" id="SSF82171">
    <property type="entry name" value="DPP6 N-terminal domain-like"/>
    <property type="match status" value="1"/>
</dbReference>
<dbReference type="RefSeq" id="WP_088593313.1">
    <property type="nucleotide sequence ID" value="NZ_CP022022.1"/>
</dbReference>
<evidence type="ECO:0000313" key="1">
    <source>
        <dbReference type="EMBL" id="ASF42129.1"/>
    </source>
</evidence>
<keyword evidence="2" id="KW-1185">Reference proteome</keyword>
<protein>
    <recommendedName>
        <fullName evidence="3">DUF4374 domain-containing protein</fullName>
    </recommendedName>
</protein>
<dbReference type="AlphaFoldDB" id="A0A1Z4BLH9"/>
<sequence length="407" mass="44544">MKKVILTLSSLALLIVSCKKDDTPTPTPSNEGSGKYLVKTTFKNPDGKSGSSYLQLTNDLNTTTALNNKQAIQVPYMSSVMIYGNEVYSLDAIDGSYGVRKFIYNPTTQKLTESKKFDTPAHSMPCNLIKVSDTKAYLPLYNVPKVLIINPQTMQKTGEIDIQRYAHSDSSPDAGYGIIRDGYFYLPLLQLGPDYAPYADHLQSDVLIINVQTDKVEKVISETTTHLAMPSQPSYKTCIFTTENKDIYIMCAGYFGFNPANTHSGFVCIPQSTTVSATEFDSSKSWDISNTTIEGTTYKPATIYSVEYLGNGKAVGFVGAAELNVKDPFTDKNGIAVLIDLNAKTIKKIDGIPYTDSHSVSIGRNNNEVIFGVSGTDKRGLFSYNPATGISKQVLNTEGGADFFYAF</sequence>
<name>A0A1Z4BLH9_9FLAO</name>